<dbReference type="EMBL" id="CAEZWG010000040">
    <property type="protein sequence ID" value="CAB4648405.1"/>
    <property type="molecule type" value="Genomic_DNA"/>
</dbReference>
<dbReference type="InterPro" id="IPR035490">
    <property type="entry name" value="GlmS/FrlB_SIS"/>
</dbReference>
<evidence type="ECO:0000259" key="2">
    <source>
        <dbReference type="PROSITE" id="PS51464"/>
    </source>
</evidence>
<dbReference type="Pfam" id="PF01380">
    <property type="entry name" value="SIS"/>
    <property type="match status" value="2"/>
</dbReference>
<accession>A0A6J6KJV5</accession>
<proteinExistence type="predicted"/>
<protein>
    <submittedName>
        <fullName evidence="3">Unannotated protein</fullName>
    </submittedName>
</protein>
<feature type="domain" description="SIS" evidence="2">
    <location>
        <begin position="1"/>
        <end position="88"/>
    </location>
</feature>
<dbReference type="GO" id="GO:0005829">
    <property type="term" value="C:cytosol"/>
    <property type="evidence" value="ECO:0007669"/>
    <property type="project" value="TreeGrafter"/>
</dbReference>
<sequence length="270" mass="29044">MNKKTLVIPISQSGETMDTLMALRYAKSKGATIFSVCNTNGSTIGRESDSVLYTYAGPEIAVASTKAFATQLIAMYLIALEIGKQLGHLSKKDVKSITDQLTALPAKVEQVLETVEPLRELTRKFKDAGSILFLGRHVGYPTALEGALKLKELAYMHAEGFAGGELKHGPIALIDKGTPVVAIMPTQDSILAEKMASNIQEVKARGAVVIAISEFDFVGADHLIRIPTVDLLLQPVLSVVPLQVIAYEMAVARGNDVDQPRNLAKSVTVE</sequence>
<dbReference type="PROSITE" id="PS51464">
    <property type="entry name" value="SIS"/>
    <property type="match status" value="2"/>
</dbReference>
<dbReference type="GO" id="GO:0006002">
    <property type="term" value="P:fructose 6-phosphate metabolic process"/>
    <property type="evidence" value="ECO:0007669"/>
    <property type="project" value="TreeGrafter"/>
</dbReference>
<dbReference type="GO" id="GO:0006487">
    <property type="term" value="P:protein N-linked glycosylation"/>
    <property type="evidence" value="ECO:0007669"/>
    <property type="project" value="TreeGrafter"/>
</dbReference>
<dbReference type="GO" id="GO:0006047">
    <property type="term" value="P:UDP-N-acetylglucosamine metabolic process"/>
    <property type="evidence" value="ECO:0007669"/>
    <property type="project" value="TreeGrafter"/>
</dbReference>
<gene>
    <name evidence="3" type="ORF">UFOPK2234_00311</name>
</gene>
<evidence type="ECO:0000256" key="1">
    <source>
        <dbReference type="ARBA" id="ARBA00022737"/>
    </source>
</evidence>
<dbReference type="Gene3D" id="3.40.50.10490">
    <property type="entry name" value="Glucose-6-phosphate isomerase like protein, domain 1"/>
    <property type="match status" value="2"/>
</dbReference>
<dbReference type="InterPro" id="IPR046348">
    <property type="entry name" value="SIS_dom_sf"/>
</dbReference>
<dbReference type="GO" id="GO:0046349">
    <property type="term" value="P:amino sugar biosynthetic process"/>
    <property type="evidence" value="ECO:0007669"/>
    <property type="project" value="UniProtKB-ARBA"/>
</dbReference>
<dbReference type="GO" id="GO:0004360">
    <property type="term" value="F:glutamine-fructose-6-phosphate transaminase (isomerizing) activity"/>
    <property type="evidence" value="ECO:0007669"/>
    <property type="project" value="TreeGrafter"/>
</dbReference>
<dbReference type="SUPFAM" id="SSF53697">
    <property type="entry name" value="SIS domain"/>
    <property type="match status" value="1"/>
</dbReference>
<name>A0A6J6KJV5_9ZZZZ</name>
<feature type="domain" description="SIS" evidence="2">
    <location>
        <begin position="121"/>
        <end position="260"/>
    </location>
</feature>
<dbReference type="FunFam" id="3.40.50.10490:FF:000002">
    <property type="entry name" value="Glutamine--fructose-6-phosphate aminotransferase [isomerizing]"/>
    <property type="match status" value="1"/>
</dbReference>
<dbReference type="CDD" id="cd05009">
    <property type="entry name" value="SIS_GlmS_GlmD_2"/>
    <property type="match status" value="1"/>
</dbReference>
<dbReference type="PANTHER" id="PTHR10937:SF0">
    <property type="entry name" value="GLUTAMINE--FRUCTOSE-6-PHOSPHATE TRANSAMINASE (ISOMERIZING)"/>
    <property type="match status" value="1"/>
</dbReference>
<dbReference type="InterPro" id="IPR001347">
    <property type="entry name" value="SIS_dom"/>
</dbReference>
<dbReference type="PANTHER" id="PTHR10937">
    <property type="entry name" value="GLUCOSAMINE--FRUCTOSE-6-PHOSPHATE AMINOTRANSFERASE, ISOMERIZING"/>
    <property type="match status" value="1"/>
</dbReference>
<dbReference type="AlphaFoldDB" id="A0A6J6KJV5"/>
<evidence type="ECO:0000313" key="3">
    <source>
        <dbReference type="EMBL" id="CAB4648405.1"/>
    </source>
</evidence>
<dbReference type="InterPro" id="IPR035466">
    <property type="entry name" value="GlmS/AgaS_SIS"/>
</dbReference>
<dbReference type="GO" id="GO:0097367">
    <property type="term" value="F:carbohydrate derivative binding"/>
    <property type="evidence" value="ECO:0007669"/>
    <property type="project" value="InterPro"/>
</dbReference>
<keyword evidence="1" id="KW-0677">Repeat</keyword>
<organism evidence="3">
    <name type="scientific">freshwater metagenome</name>
    <dbReference type="NCBI Taxonomy" id="449393"/>
    <lineage>
        <taxon>unclassified sequences</taxon>
        <taxon>metagenomes</taxon>
        <taxon>ecological metagenomes</taxon>
    </lineage>
</organism>
<reference evidence="3" key="1">
    <citation type="submission" date="2020-05" db="EMBL/GenBank/DDBJ databases">
        <authorList>
            <person name="Chiriac C."/>
            <person name="Salcher M."/>
            <person name="Ghai R."/>
            <person name="Kavagutti S V."/>
        </authorList>
    </citation>
    <scope>NUCLEOTIDE SEQUENCE</scope>
</reference>
<dbReference type="CDD" id="cd05008">
    <property type="entry name" value="SIS_GlmS_GlmD_1"/>
    <property type="match status" value="1"/>
</dbReference>